<evidence type="ECO:0000256" key="12">
    <source>
        <dbReference type="ARBA" id="ARBA00037859"/>
    </source>
</evidence>
<dbReference type="AlphaFoldDB" id="A0A4Q2KQ70"/>
<proteinExistence type="predicted"/>
<dbReference type="OrthoDB" id="9801785at2"/>
<dbReference type="InterPro" id="IPR044516">
    <property type="entry name" value="UXS-like"/>
</dbReference>
<name>A0A4Q2KQ70_9SPHN</name>
<dbReference type="Gene3D" id="3.40.50.720">
    <property type="entry name" value="NAD(P)-binding Rossmann-like Domain"/>
    <property type="match status" value="1"/>
</dbReference>
<dbReference type="PANTHER" id="PTHR43078:SF6">
    <property type="entry name" value="UDP-GLUCURONIC ACID DECARBOXYLASE 1"/>
    <property type="match status" value="1"/>
</dbReference>
<feature type="compositionally biased region" description="Low complexity" evidence="13">
    <location>
        <begin position="334"/>
        <end position="346"/>
    </location>
</feature>
<comment type="cofactor">
    <cofactor evidence="1">
        <name>NAD(+)</name>
        <dbReference type="ChEBI" id="CHEBI:57540"/>
    </cofactor>
</comment>
<keyword evidence="9" id="KW-0472">Membrane</keyword>
<keyword evidence="8" id="KW-0333">Golgi apparatus</keyword>
<keyword evidence="6" id="KW-1133">Transmembrane helix</keyword>
<organism evidence="15 16">
    <name type="scientific">Pelagerythrobacter rhizovicinus</name>
    <dbReference type="NCBI Taxonomy" id="2268576"/>
    <lineage>
        <taxon>Bacteria</taxon>
        <taxon>Pseudomonadati</taxon>
        <taxon>Pseudomonadota</taxon>
        <taxon>Alphaproteobacteria</taxon>
        <taxon>Sphingomonadales</taxon>
        <taxon>Erythrobacteraceae</taxon>
        <taxon>Pelagerythrobacter</taxon>
    </lineage>
</organism>
<accession>A0A4Q2KQ70</accession>
<dbReference type="Proteomes" id="UP000293623">
    <property type="component" value="Unassembled WGS sequence"/>
</dbReference>
<evidence type="ECO:0000256" key="13">
    <source>
        <dbReference type="SAM" id="MobiDB-lite"/>
    </source>
</evidence>
<feature type="region of interest" description="Disordered" evidence="13">
    <location>
        <begin position="327"/>
        <end position="346"/>
    </location>
</feature>
<comment type="caution">
    <text evidence="15">The sequence shown here is derived from an EMBL/GenBank/DDBJ whole genome shotgun (WGS) entry which is preliminary data.</text>
</comment>
<evidence type="ECO:0000256" key="5">
    <source>
        <dbReference type="ARBA" id="ARBA00022968"/>
    </source>
</evidence>
<keyword evidence="16" id="KW-1185">Reference proteome</keyword>
<dbReference type="FunFam" id="3.40.50.720:FF:000065">
    <property type="entry name" value="UDP-glucuronic acid decarboxylase 1"/>
    <property type="match status" value="1"/>
</dbReference>
<evidence type="ECO:0000259" key="14">
    <source>
        <dbReference type="Pfam" id="PF01370"/>
    </source>
</evidence>
<comment type="subcellular location">
    <subcellularLocation>
        <location evidence="2">Golgi apparatus membrane</location>
        <topology evidence="2">Single-pass type II membrane protein</topology>
    </subcellularLocation>
    <subcellularLocation>
        <location evidence="12">Golgi apparatus</location>
        <location evidence="12">Golgi stack membrane</location>
    </subcellularLocation>
</comment>
<dbReference type="GO" id="GO:0042732">
    <property type="term" value="P:D-xylose metabolic process"/>
    <property type="evidence" value="ECO:0007669"/>
    <property type="project" value="InterPro"/>
</dbReference>
<dbReference type="InterPro" id="IPR036291">
    <property type="entry name" value="NAD(P)-bd_dom_sf"/>
</dbReference>
<protein>
    <submittedName>
        <fullName evidence="15">SDR family oxidoreductase</fullName>
    </submittedName>
</protein>
<dbReference type="EMBL" id="SDPV01000001">
    <property type="protein sequence ID" value="RXZ65421.1"/>
    <property type="molecule type" value="Genomic_DNA"/>
</dbReference>
<keyword evidence="10" id="KW-0325">Glycoprotein</keyword>
<keyword evidence="11" id="KW-0456">Lyase</keyword>
<dbReference type="CDD" id="cd05230">
    <property type="entry name" value="UGD_SDR_e"/>
    <property type="match status" value="1"/>
</dbReference>
<evidence type="ECO:0000256" key="2">
    <source>
        <dbReference type="ARBA" id="ARBA00004323"/>
    </source>
</evidence>
<evidence type="ECO:0000256" key="4">
    <source>
        <dbReference type="ARBA" id="ARBA00022793"/>
    </source>
</evidence>
<evidence type="ECO:0000256" key="3">
    <source>
        <dbReference type="ARBA" id="ARBA00022692"/>
    </source>
</evidence>
<evidence type="ECO:0000313" key="16">
    <source>
        <dbReference type="Proteomes" id="UP000293623"/>
    </source>
</evidence>
<dbReference type="GO" id="GO:0005737">
    <property type="term" value="C:cytoplasm"/>
    <property type="evidence" value="ECO:0007669"/>
    <property type="project" value="TreeGrafter"/>
</dbReference>
<keyword evidence="7" id="KW-0520">NAD</keyword>
<evidence type="ECO:0000256" key="6">
    <source>
        <dbReference type="ARBA" id="ARBA00022989"/>
    </source>
</evidence>
<dbReference type="SUPFAM" id="SSF51735">
    <property type="entry name" value="NAD(P)-binding Rossmann-fold domains"/>
    <property type="match status" value="1"/>
</dbReference>
<dbReference type="GO" id="GO:0070403">
    <property type="term" value="F:NAD+ binding"/>
    <property type="evidence" value="ECO:0007669"/>
    <property type="project" value="InterPro"/>
</dbReference>
<keyword evidence="5" id="KW-0735">Signal-anchor</keyword>
<evidence type="ECO:0000256" key="8">
    <source>
        <dbReference type="ARBA" id="ARBA00023034"/>
    </source>
</evidence>
<dbReference type="RefSeq" id="WP_129522909.1">
    <property type="nucleotide sequence ID" value="NZ_SDPV01000001.1"/>
</dbReference>
<evidence type="ECO:0000256" key="10">
    <source>
        <dbReference type="ARBA" id="ARBA00023180"/>
    </source>
</evidence>
<evidence type="ECO:0000256" key="9">
    <source>
        <dbReference type="ARBA" id="ARBA00023136"/>
    </source>
</evidence>
<reference evidence="15 16" key="1">
    <citation type="submission" date="2019-01" db="EMBL/GenBank/DDBJ databases">
        <title>Altererythrobacter rhizovicinus sp. nov., isolated from the rhizosphere soil of Haloxylon ammodendron.</title>
        <authorList>
            <person name="Li H.-P."/>
            <person name="Gou J.-Y."/>
            <person name="Yao D."/>
            <person name="Han Q.-Q."/>
            <person name="Shao K.-Z."/>
            <person name="Zhao Q."/>
            <person name="Zhang J.-L."/>
        </authorList>
    </citation>
    <scope>NUCLEOTIDE SEQUENCE [LARGE SCALE GENOMIC DNA]</scope>
    <source>
        <strain evidence="15 16">AY-3R</strain>
    </source>
</reference>
<dbReference type="InterPro" id="IPR001509">
    <property type="entry name" value="Epimerase_deHydtase"/>
</dbReference>
<sequence length="346" mass="37666">MTTGGELILVAGGAGFIGSHLCQALLEQGKNVLCLDNLQTARRENLLELEAYSRFRFVEADITRPLPRQILGQTDRISRIYNLACAASPDLYQADPEHTILTCVMGTNRLLHLAEDSGARFLLTSTSEVYGDPHVHPQTENYRGNVSCTGPRACYDEGKRAAETMAFDFARSGRADVRVARIFNTYGPNMRMDDGRVISNFICQALAGKPLTIYGNGEQTRSFCYVSDTVDGLLRLMESGDRDLGPVNIGNPTELTIAELIDTLEAVIGSPLPTVSRPLPVDDPKKRRPDIARATDRLGWCPGTPLSSGLAATVAWFERELRSNRARNAERSPAAGLAAVGGQQAL</sequence>
<dbReference type="Pfam" id="PF01370">
    <property type="entry name" value="Epimerase"/>
    <property type="match status" value="1"/>
</dbReference>
<evidence type="ECO:0000256" key="7">
    <source>
        <dbReference type="ARBA" id="ARBA00023027"/>
    </source>
</evidence>
<keyword evidence="3" id="KW-0812">Transmembrane</keyword>
<evidence type="ECO:0000313" key="15">
    <source>
        <dbReference type="EMBL" id="RXZ65421.1"/>
    </source>
</evidence>
<feature type="domain" description="NAD-dependent epimerase/dehydratase" evidence="14">
    <location>
        <begin position="8"/>
        <end position="250"/>
    </location>
</feature>
<evidence type="ECO:0000256" key="11">
    <source>
        <dbReference type="ARBA" id="ARBA00023239"/>
    </source>
</evidence>
<keyword evidence="4" id="KW-0210">Decarboxylase</keyword>
<dbReference type="PANTHER" id="PTHR43078">
    <property type="entry name" value="UDP-GLUCURONIC ACID DECARBOXYLASE-RELATED"/>
    <property type="match status" value="1"/>
</dbReference>
<dbReference type="GO" id="GO:0048040">
    <property type="term" value="F:UDP-glucuronate decarboxylase activity"/>
    <property type="evidence" value="ECO:0007669"/>
    <property type="project" value="TreeGrafter"/>
</dbReference>
<gene>
    <name evidence="15" type="ORF">ETX26_01280</name>
</gene>
<evidence type="ECO:0000256" key="1">
    <source>
        <dbReference type="ARBA" id="ARBA00001911"/>
    </source>
</evidence>